<sequence length="122" mass="13475">MSATTQTTRVSTEPPASSKSASTIPTPTRAFHLDAAGITVIVVHAVAALSLALYTPATKTWILTYAIWQLATLGITVGYHRLWSHRAYKATLPLRALLAVMGAMAFQGSIRWWTQRHRLHHR</sequence>
<evidence type="ECO:0000256" key="1">
    <source>
        <dbReference type="ARBA" id="ARBA00004141"/>
    </source>
</evidence>
<evidence type="ECO:0000313" key="15">
    <source>
        <dbReference type="Proteomes" id="UP000269721"/>
    </source>
</evidence>
<evidence type="ECO:0000256" key="3">
    <source>
        <dbReference type="ARBA" id="ARBA00022516"/>
    </source>
</evidence>
<comment type="similarity">
    <text evidence="2 11">Belongs to the fatty acid desaturase type 1 family.</text>
</comment>
<keyword evidence="10 11" id="KW-0275">Fatty acid biosynthesis</keyword>
<evidence type="ECO:0000256" key="5">
    <source>
        <dbReference type="ARBA" id="ARBA00022832"/>
    </source>
</evidence>
<dbReference type="Proteomes" id="UP000269721">
    <property type="component" value="Unassembled WGS sequence"/>
</dbReference>
<dbReference type="GO" id="GO:0016717">
    <property type="term" value="F:oxidoreductase activity, acting on paired donors, with oxidation of a pair of donors resulting in the reduction of molecular oxygen to two molecules of water"/>
    <property type="evidence" value="ECO:0007669"/>
    <property type="project" value="InterPro"/>
</dbReference>
<evidence type="ECO:0008006" key="16">
    <source>
        <dbReference type="Google" id="ProtNLM"/>
    </source>
</evidence>
<evidence type="ECO:0000256" key="4">
    <source>
        <dbReference type="ARBA" id="ARBA00022692"/>
    </source>
</evidence>
<dbReference type="EMBL" id="KZ996813">
    <property type="protein sequence ID" value="RKO88292.1"/>
    <property type="molecule type" value="Genomic_DNA"/>
</dbReference>
<keyword evidence="5" id="KW-0276">Fatty acid metabolism</keyword>
<evidence type="ECO:0000256" key="12">
    <source>
        <dbReference type="SAM" id="MobiDB-lite"/>
    </source>
</evidence>
<dbReference type="InterPro" id="IPR015876">
    <property type="entry name" value="Acyl-CoA_DS"/>
</dbReference>
<reference evidence="15" key="1">
    <citation type="journal article" date="2018" name="Nat. Microbiol.">
        <title>Leveraging single-cell genomics to expand the fungal tree of life.</title>
        <authorList>
            <person name="Ahrendt S.R."/>
            <person name="Quandt C.A."/>
            <person name="Ciobanu D."/>
            <person name="Clum A."/>
            <person name="Salamov A."/>
            <person name="Andreopoulos B."/>
            <person name="Cheng J.F."/>
            <person name="Woyke T."/>
            <person name="Pelin A."/>
            <person name="Henrissat B."/>
            <person name="Reynolds N.K."/>
            <person name="Benny G.L."/>
            <person name="Smith M.E."/>
            <person name="James T.Y."/>
            <person name="Grigoriev I.V."/>
        </authorList>
    </citation>
    <scope>NUCLEOTIDE SEQUENCE [LARGE SCALE GENOMIC DNA]</scope>
</reference>
<dbReference type="PANTHER" id="PTHR11351">
    <property type="entry name" value="ACYL-COA DESATURASE"/>
    <property type="match status" value="1"/>
</dbReference>
<protein>
    <recommendedName>
        <fullName evidence="16">Fatty acid desaturase domain-containing protein</fullName>
    </recommendedName>
</protein>
<dbReference type="PRINTS" id="PR00075">
    <property type="entry name" value="FACDDSATRASE"/>
</dbReference>
<keyword evidence="7 11" id="KW-0560">Oxidoreductase</keyword>
<evidence type="ECO:0000256" key="6">
    <source>
        <dbReference type="ARBA" id="ARBA00022989"/>
    </source>
</evidence>
<dbReference type="GO" id="GO:0006633">
    <property type="term" value="P:fatty acid biosynthetic process"/>
    <property type="evidence" value="ECO:0007669"/>
    <property type="project" value="UniProtKB-KW"/>
</dbReference>
<keyword evidence="15" id="KW-1185">Reference proteome</keyword>
<dbReference type="GO" id="GO:0016020">
    <property type="term" value="C:membrane"/>
    <property type="evidence" value="ECO:0007669"/>
    <property type="project" value="UniProtKB-SubCell"/>
</dbReference>
<keyword evidence="6 13" id="KW-1133">Transmembrane helix</keyword>
<keyword evidence="8" id="KW-0443">Lipid metabolism</keyword>
<evidence type="ECO:0000256" key="7">
    <source>
        <dbReference type="ARBA" id="ARBA00023002"/>
    </source>
</evidence>
<dbReference type="OrthoDB" id="2150925at2759"/>
<evidence type="ECO:0000256" key="9">
    <source>
        <dbReference type="ARBA" id="ARBA00023136"/>
    </source>
</evidence>
<evidence type="ECO:0000256" key="2">
    <source>
        <dbReference type="ARBA" id="ARBA00009295"/>
    </source>
</evidence>
<evidence type="ECO:0000256" key="10">
    <source>
        <dbReference type="ARBA" id="ARBA00023160"/>
    </source>
</evidence>
<dbReference type="AlphaFoldDB" id="A0A4P9W867"/>
<dbReference type="PANTHER" id="PTHR11351:SF31">
    <property type="entry name" value="DESATURASE 1, ISOFORM A-RELATED"/>
    <property type="match status" value="1"/>
</dbReference>
<comment type="cofactor">
    <cofactor evidence="11">
        <name>Fe(2+)</name>
        <dbReference type="ChEBI" id="CHEBI:29033"/>
    </cofactor>
</comment>
<comment type="domain">
    <text evidence="11">The histidine box domains are involved in binding the catalytic metal ions.</text>
</comment>
<keyword evidence="3 11" id="KW-0444">Lipid biosynthesis</keyword>
<evidence type="ECO:0000256" key="13">
    <source>
        <dbReference type="SAM" id="Phobius"/>
    </source>
</evidence>
<feature type="transmembrane region" description="Helical" evidence="13">
    <location>
        <begin position="35"/>
        <end position="54"/>
    </location>
</feature>
<keyword evidence="9 13" id="KW-0472">Membrane</keyword>
<name>A0A4P9W867_9FUNG</name>
<keyword evidence="4 11" id="KW-0812">Transmembrane</keyword>
<accession>A0A4P9W867</accession>
<evidence type="ECO:0000256" key="8">
    <source>
        <dbReference type="ARBA" id="ARBA00023098"/>
    </source>
</evidence>
<evidence type="ECO:0000256" key="11">
    <source>
        <dbReference type="RuleBase" id="RU000581"/>
    </source>
</evidence>
<comment type="subcellular location">
    <subcellularLocation>
        <location evidence="1">Membrane</location>
        <topology evidence="1">Multi-pass membrane protein</topology>
    </subcellularLocation>
</comment>
<evidence type="ECO:0000313" key="14">
    <source>
        <dbReference type="EMBL" id="RKO88292.1"/>
    </source>
</evidence>
<proteinExistence type="inferred from homology"/>
<feature type="transmembrane region" description="Helical" evidence="13">
    <location>
        <begin position="92"/>
        <end position="113"/>
    </location>
</feature>
<feature type="transmembrane region" description="Helical" evidence="13">
    <location>
        <begin position="61"/>
        <end position="80"/>
    </location>
</feature>
<organism evidence="14 15">
    <name type="scientific">Blyttiomyces helicus</name>
    <dbReference type="NCBI Taxonomy" id="388810"/>
    <lineage>
        <taxon>Eukaryota</taxon>
        <taxon>Fungi</taxon>
        <taxon>Fungi incertae sedis</taxon>
        <taxon>Chytridiomycota</taxon>
        <taxon>Chytridiomycota incertae sedis</taxon>
        <taxon>Chytridiomycetes</taxon>
        <taxon>Chytridiomycetes incertae sedis</taxon>
        <taxon>Blyttiomyces</taxon>
    </lineage>
</organism>
<feature type="region of interest" description="Disordered" evidence="12">
    <location>
        <begin position="1"/>
        <end position="25"/>
    </location>
</feature>
<gene>
    <name evidence="14" type="ORF">BDK51DRAFT_38036</name>
</gene>